<dbReference type="SUPFAM" id="SSF51569">
    <property type="entry name" value="Aldolase"/>
    <property type="match status" value="1"/>
</dbReference>
<keyword evidence="4" id="KW-0670">Pyruvate</keyword>
<dbReference type="InterPro" id="IPR000891">
    <property type="entry name" value="PYR_CT"/>
</dbReference>
<name>D6Z0A9_DESAT</name>
<organism evidence="4 5">
    <name type="scientific">Desulfurivibrio alkaliphilus (strain DSM 19089 / UNIQEM U267 / AHT2)</name>
    <dbReference type="NCBI Taxonomy" id="589865"/>
    <lineage>
        <taxon>Bacteria</taxon>
        <taxon>Pseudomonadati</taxon>
        <taxon>Thermodesulfobacteriota</taxon>
        <taxon>Desulfobulbia</taxon>
        <taxon>Desulfobulbales</taxon>
        <taxon>Desulfobulbaceae</taxon>
        <taxon>Desulfurivibrio</taxon>
    </lineage>
</organism>
<dbReference type="PROSITE" id="PS50991">
    <property type="entry name" value="PYR_CT"/>
    <property type="match status" value="1"/>
</dbReference>
<keyword evidence="2 4" id="KW-0808">Transferase</keyword>
<gene>
    <name evidence="4" type="ordered locus">DaAHT2_2478</name>
</gene>
<feature type="domain" description="Pyruvate carboxyltransferase" evidence="3">
    <location>
        <begin position="2"/>
        <end position="271"/>
    </location>
</feature>
<dbReference type="OrthoDB" id="9803573at2"/>
<dbReference type="PROSITE" id="PS00816">
    <property type="entry name" value="AIPM_HOMOCIT_SYNTH_2"/>
    <property type="match status" value="1"/>
</dbReference>
<reference evidence="5" key="1">
    <citation type="submission" date="2010-02" db="EMBL/GenBank/DDBJ databases">
        <title>Complete sequence of Desulfurivibrio alkaliphilus AHT2.</title>
        <authorList>
            <consortium name="US DOE Joint Genome Institute"/>
            <person name="Pitluck S."/>
            <person name="Chertkov O."/>
            <person name="Detter J.C."/>
            <person name="Han C."/>
            <person name="Tapia R."/>
            <person name="Larimer F."/>
            <person name="Land M."/>
            <person name="Hauser L."/>
            <person name="Kyrpides N."/>
            <person name="Mikhailova N."/>
            <person name="Sorokin D.Y."/>
            <person name="Muyzer G."/>
            <person name="Woyke T."/>
        </authorList>
    </citation>
    <scope>NUCLEOTIDE SEQUENCE [LARGE SCALE GENOMIC DNA]</scope>
    <source>
        <strain evidence="5">DSM 19089 / UNIQEM U267 / AHT2</strain>
    </source>
</reference>
<dbReference type="RefSeq" id="WP_013164652.1">
    <property type="nucleotide sequence ID" value="NC_014216.1"/>
</dbReference>
<dbReference type="Gene3D" id="3.20.20.70">
    <property type="entry name" value="Aldolase class I"/>
    <property type="match status" value="1"/>
</dbReference>
<dbReference type="InterPro" id="IPR054691">
    <property type="entry name" value="LeuA/HCS_post-cat"/>
</dbReference>
<dbReference type="EMBL" id="CP001940">
    <property type="protein sequence ID" value="ADH87142.1"/>
    <property type="molecule type" value="Genomic_DNA"/>
</dbReference>
<evidence type="ECO:0000256" key="2">
    <source>
        <dbReference type="ARBA" id="ARBA00022679"/>
    </source>
</evidence>
<dbReference type="GO" id="GO:0046912">
    <property type="term" value="F:acyltransferase activity, acyl groups converted into alkyl on transfer"/>
    <property type="evidence" value="ECO:0007669"/>
    <property type="project" value="InterPro"/>
</dbReference>
<sequence length="399" mass="42929">MVGLIDSTLREGLQGVGVELSLDRQVAVAAGSVALGLEELEVGPVGLAAATMEPGDYLARLIPRLRHEAGVRRLALWCRCLPDDIERSLALNPDVLALSIPASHRQMTSKLGKTAAEVRTLAAAALELARGRVPYLALGLEDVTRAEPNFVRQMAVLAVDHGVDRLRLADTVGISAPDEIADLVGRVREYLREAGGDGRGNQVAIGVHTHNDFGLAGANAIAALAAGADWADVSLLGLGERAGLARLEEVATYLALRRGHHYRLERLPELAQQLAGFCGREIPSWRPVVGRDVFSCETGLHLAAIQLDPASYEPFAPELVGQRRTLLYGVKAGHRAIARQWRRWQEGSGQGRKAPVAAGKNRAIQGAPAGLLAKVRQTARELRRPLTCEELQRVFLSYG</sequence>
<evidence type="ECO:0000256" key="1">
    <source>
        <dbReference type="ARBA" id="ARBA00006154"/>
    </source>
</evidence>
<dbReference type="GO" id="GO:0019752">
    <property type="term" value="P:carboxylic acid metabolic process"/>
    <property type="evidence" value="ECO:0007669"/>
    <property type="project" value="InterPro"/>
</dbReference>
<evidence type="ECO:0000313" key="4">
    <source>
        <dbReference type="EMBL" id="ADH87142.1"/>
    </source>
</evidence>
<dbReference type="PANTHER" id="PTHR42880:SF1">
    <property type="entry name" value="ISOPROPYLMALATE_HOMOCITRATE_CITRAMALATE SYNTHASE FAMILY PROTEIN"/>
    <property type="match status" value="1"/>
</dbReference>
<dbReference type="eggNOG" id="COG0119">
    <property type="taxonomic scope" value="Bacteria"/>
</dbReference>
<dbReference type="InParanoid" id="D6Z0A9"/>
<dbReference type="InterPro" id="IPR013785">
    <property type="entry name" value="Aldolase_TIM"/>
</dbReference>
<proteinExistence type="inferred from homology"/>
<evidence type="ECO:0000259" key="3">
    <source>
        <dbReference type="PROSITE" id="PS50991"/>
    </source>
</evidence>
<dbReference type="PANTHER" id="PTHR42880">
    <property type="entry name" value="HOMOCITRATE SYNTHASE"/>
    <property type="match status" value="1"/>
</dbReference>
<comment type="similarity">
    <text evidence="1">Belongs to the alpha-IPM synthase/homocitrate synthase family.</text>
</comment>
<protein>
    <submittedName>
        <fullName evidence="4">Pyruvate carboxyltransferase</fullName>
    </submittedName>
</protein>
<dbReference type="Pfam" id="PF00682">
    <property type="entry name" value="HMGL-like"/>
    <property type="match status" value="1"/>
</dbReference>
<accession>D6Z0A9</accession>
<dbReference type="AlphaFoldDB" id="D6Z0A9"/>
<evidence type="ECO:0000313" key="5">
    <source>
        <dbReference type="Proteomes" id="UP000001508"/>
    </source>
</evidence>
<dbReference type="KEGG" id="dak:DaAHT2_2478"/>
<dbReference type="Proteomes" id="UP000001508">
    <property type="component" value="Chromosome"/>
</dbReference>
<dbReference type="Gene3D" id="4.10.430.20">
    <property type="match status" value="1"/>
</dbReference>
<keyword evidence="5" id="KW-1185">Reference proteome</keyword>
<dbReference type="HOGENOM" id="CLU_022158_4_0_7"/>
<dbReference type="Pfam" id="PF22617">
    <property type="entry name" value="HCS_D2"/>
    <property type="match status" value="1"/>
</dbReference>
<dbReference type="STRING" id="589865.DaAHT2_2478"/>
<dbReference type="InterPro" id="IPR002034">
    <property type="entry name" value="AIPM/Hcit_synth_CS"/>
</dbReference>